<evidence type="ECO:0000313" key="1">
    <source>
        <dbReference type="EMBL" id="KAE9037991.1"/>
    </source>
</evidence>
<dbReference type="AlphaFoldDB" id="A0A6A3MXT7"/>
<protein>
    <submittedName>
        <fullName evidence="1">Uncharacterized protein</fullName>
    </submittedName>
</protein>
<proteinExistence type="predicted"/>
<sequence>MRLATKSTKWLSPCAATRPLELDDDAVGPVISVLGFVCVRAVWTISVAYSRADSTSQAEVHRSRSPLLFPATPFVMSSGTFEVGGNSRQSRFWC</sequence>
<dbReference type="Proteomes" id="UP000435112">
    <property type="component" value="Unassembled WGS sequence"/>
</dbReference>
<organism evidence="1 2">
    <name type="scientific">Phytophthora rubi</name>
    <dbReference type="NCBI Taxonomy" id="129364"/>
    <lineage>
        <taxon>Eukaryota</taxon>
        <taxon>Sar</taxon>
        <taxon>Stramenopiles</taxon>
        <taxon>Oomycota</taxon>
        <taxon>Peronosporomycetes</taxon>
        <taxon>Peronosporales</taxon>
        <taxon>Peronosporaceae</taxon>
        <taxon>Phytophthora</taxon>
    </lineage>
</organism>
<accession>A0A6A3MXT7</accession>
<gene>
    <name evidence="1" type="ORF">PR002_g6248</name>
</gene>
<reference evidence="1 2" key="1">
    <citation type="submission" date="2018-09" db="EMBL/GenBank/DDBJ databases">
        <title>Genomic investigation of the strawberry pathogen Phytophthora fragariae indicates pathogenicity is determined by transcriptional variation in three key races.</title>
        <authorList>
            <person name="Adams T.M."/>
            <person name="Armitage A.D."/>
            <person name="Sobczyk M.K."/>
            <person name="Bates H.J."/>
            <person name="Dunwell J.M."/>
            <person name="Nellist C.F."/>
            <person name="Harrison R.J."/>
        </authorList>
    </citation>
    <scope>NUCLEOTIDE SEQUENCE [LARGE SCALE GENOMIC DNA]</scope>
    <source>
        <strain evidence="1 2">SCRP324</strain>
    </source>
</reference>
<comment type="caution">
    <text evidence="1">The sequence shown here is derived from an EMBL/GenBank/DDBJ whole genome shotgun (WGS) entry which is preliminary data.</text>
</comment>
<evidence type="ECO:0000313" key="2">
    <source>
        <dbReference type="Proteomes" id="UP000435112"/>
    </source>
</evidence>
<dbReference type="EMBL" id="QXFU01000279">
    <property type="protein sequence ID" value="KAE9037991.1"/>
    <property type="molecule type" value="Genomic_DNA"/>
</dbReference>
<name>A0A6A3MXT7_9STRA</name>